<dbReference type="AlphaFoldDB" id="A0A1C7ED85"/>
<accession>A0A1C7ED85</accession>
<keyword evidence="2" id="KW-1185">Reference proteome</keyword>
<dbReference type="Proteomes" id="UP000092495">
    <property type="component" value="Chromosome"/>
</dbReference>
<evidence type="ECO:0008006" key="3">
    <source>
        <dbReference type="Google" id="ProtNLM"/>
    </source>
</evidence>
<dbReference type="OrthoDB" id="1644322at2"/>
<organism evidence="1 2">
    <name type="scientific">Planococcus donghaensis</name>
    <dbReference type="NCBI Taxonomy" id="414778"/>
    <lineage>
        <taxon>Bacteria</taxon>
        <taxon>Bacillati</taxon>
        <taxon>Bacillota</taxon>
        <taxon>Bacilli</taxon>
        <taxon>Bacillales</taxon>
        <taxon>Caryophanaceae</taxon>
        <taxon>Planococcus</taxon>
    </lineage>
</organism>
<reference evidence="1" key="1">
    <citation type="submission" date="2016-10" db="EMBL/GenBank/DDBJ databases">
        <authorList>
            <person name="See-Too W.S."/>
        </authorList>
    </citation>
    <scope>NUCLEOTIDE SEQUENCE</scope>
    <source>
        <strain evidence="1">DSM 22276</strain>
    </source>
</reference>
<evidence type="ECO:0000313" key="1">
    <source>
        <dbReference type="EMBL" id="ANU21993.1"/>
    </source>
</evidence>
<dbReference type="KEGG" id="pdg:BCM40_00970"/>
<dbReference type="Pfam" id="PF08863">
    <property type="entry name" value="YolD"/>
    <property type="match status" value="1"/>
</dbReference>
<gene>
    <name evidence="1" type="ORF">BCM40_00970</name>
</gene>
<evidence type="ECO:0000313" key="2">
    <source>
        <dbReference type="Proteomes" id="UP000092495"/>
    </source>
</evidence>
<protein>
    <recommendedName>
        <fullName evidence="3">YolD-like family protein</fullName>
    </recommendedName>
</protein>
<name>A0A1C7ED85_9BACL</name>
<dbReference type="EMBL" id="CP016543">
    <property type="protein sequence ID" value="ANU21993.1"/>
    <property type="molecule type" value="Genomic_DNA"/>
</dbReference>
<proteinExistence type="predicted"/>
<dbReference type="InterPro" id="IPR014962">
    <property type="entry name" value="YolD"/>
</dbReference>
<dbReference type="STRING" id="414778.BCM40_00970"/>
<sequence>MKRNKHMKHVGEIKDRGIIKWQGMFLTDHVELIKAWRGKEEKVAKPDLTEMDLQLIQEEMELAMKRKCSICIQTWREGEFHDHEGVIIDIDFRNQVLIYAEVNKRRSVSVREVVSISAID</sequence>
<dbReference type="RefSeq" id="WP_065525125.1">
    <property type="nucleotide sequence ID" value="NZ_CP016543.2"/>
</dbReference>